<proteinExistence type="predicted"/>
<dbReference type="EMBL" id="BARV01035524">
    <property type="protein sequence ID" value="GAI57660.1"/>
    <property type="molecule type" value="Genomic_DNA"/>
</dbReference>
<name>X1R3G7_9ZZZZ</name>
<feature type="non-terminal residue" evidence="1">
    <location>
        <position position="1"/>
    </location>
</feature>
<dbReference type="AlphaFoldDB" id="X1R3G7"/>
<evidence type="ECO:0000313" key="1">
    <source>
        <dbReference type="EMBL" id="GAI57660.1"/>
    </source>
</evidence>
<protein>
    <submittedName>
        <fullName evidence="1">Uncharacterized protein</fullName>
    </submittedName>
</protein>
<accession>X1R3G7</accession>
<reference evidence="1" key="1">
    <citation type="journal article" date="2014" name="Front. Microbiol.">
        <title>High frequency of phylogenetically diverse reductive dehalogenase-homologous genes in deep subseafloor sedimentary metagenomes.</title>
        <authorList>
            <person name="Kawai M."/>
            <person name="Futagami T."/>
            <person name="Toyoda A."/>
            <person name="Takaki Y."/>
            <person name="Nishi S."/>
            <person name="Hori S."/>
            <person name="Arai W."/>
            <person name="Tsubouchi T."/>
            <person name="Morono Y."/>
            <person name="Uchiyama I."/>
            <person name="Ito T."/>
            <person name="Fujiyama A."/>
            <person name="Inagaki F."/>
            <person name="Takami H."/>
        </authorList>
    </citation>
    <scope>NUCLEOTIDE SEQUENCE</scope>
    <source>
        <strain evidence="1">Expedition CK06-06</strain>
    </source>
</reference>
<organism evidence="1">
    <name type="scientific">marine sediment metagenome</name>
    <dbReference type="NCBI Taxonomy" id="412755"/>
    <lineage>
        <taxon>unclassified sequences</taxon>
        <taxon>metagenomes</taxon>
        <taxon>ecological metagenomes</taxon>
    </lineage>
</organism>
<gene>
    <name evidence="1" type="ORF">S06H3_55419</name>
</gene>
<comment type="caution">
    <text evidence="1">The sequence shown here is derived from an EMBL/GenBank/DDBJ whole genome shotgun (WGS) entry which is preliminary data.</text>
</comment>
<sequence>ALSRRFYRDECASFKEWLDEKAGIVLCSEHGEVCEERAEDCIDFNPNIDEEE</sequence>